<evidence type="ECO:0000259" key="2">
    <source>
        <dbReference type="PROSITE" id="PS00028"/>
    </source>
</evidence>
<feature type="domain" description="C2H2-type" evidence="2">
    <location>
        <begin position="355"/>
        <end position="378"/>
    </location>
</feature>
<feature type="compositionally biased region" description="Low complexity" evidence="1">
    <location>
        <begin position="319"/>
        <end position="329"/>
    </location>
</feature>
<dbReference type="STRING" id="139420.A0A371DGL0"/>
<dbReference type="EMBL" id="KZ857393">
    <property type="protein sequence ID" value="RDX51665.1"/>
    <property type="molecule type" value="Genomic_DNA"/>
</dbReference>
<dbReference type="InterPro" id="IPR013087">
    <property type="entry name" value="Znf_C2H2_type"/>
</dbReference>
<dbReference type="Gene3D" id="3.30.160.60">
    <property type="entry name" value="Classic Zinc Finger"/>
    <property type="match status" value="1"/>
</dbReference>
<feature type="compositionally biased region" description="Pro residues" evidence="1">
    <location>
        <begin position="307"/>
        <end position="318"/>
    </location>
</feature>
<proteinExistence type="predicted"/>
<gene>
    <name evidence="3" type="ORF">OH76DRAFT_1470792</name>
</gene>
<evidence type="ECO:0000256" key="1">
    <source>
        <dbReference type="SAM" id="MobiDB-lite"/>
    </source>
</evidence>
<dbReference type="PROSITE" id="PS00028">
    <property type="entry name" value="ZINC_FINGER_C2H2_1"/>
    <property type="match status" value="1"/>
</dbReference>
<dbReference type="Pfam" id="PF00096">
    <property type="entry name" value="zf-C2H2"/>
    <property type="match status" value="1"/>
</dbReference>
<dbReference type="Proteomes" id="UP000256964">
    <property type="component" value="Unassembled WGS sequence"/>
</dbReference>
<dbReference type="OrthoDB" id="8922241at2759"/>
<dbReference type="AlphaFoldDB" id="A0A371DGL0"/>
<accession>A0A371DGL0</accession>
<organism evidence="3 4">
    <name type="scientific">Lentinus brumalis</name>
    <dbReference type="NCBI Taxonomy" id="2498619"/>
    <lineage>
        <taxon>Eukaryota</taxon>
        <taxon>Fungi</taxon>
        <taxon>Dikarya</taxon>
        <taxon>Basidiomycota</taxon>
        <taxon>Agaricomycotina</taxon>
        <taxon>Agaricomycetes</taxon>
        <taxon>Polyporales</taxon>
        <taxon>Polyporaceae</taxon>
        <taxon>Lentinus</taxon>
    </lineage>
</organism>
<reference evidence="3 4" key="1">
    <citation type="journal article" date="2018" name="Biotechnol. Biofuels">
        <title>Integrative visual omics of the white-rot fungus Polyporus brumalis exposes the biotechnological potential of its oxidative enzymes for delignifying raw plant biomass.</title>
        <authorList>
            <person name="Miyauchi S."/>
            <person name="Rancon A."/>
            <person name="Drula E."/>
            <person name="Hage H."/>
            <person name="Chaduli D."/>
            <person name="Favel A."/>
            <person name="Grisel S."/>
            <person name="Henrissat B."/>
            <person name="Herpoel-Gimbert I."/>
            <person name="Ruiz-Duenas F.J."/>
            <person name="Chevret D."/>
            <person name="Hainaut M."/>
            <person name="Lin J."/>
            <person name="Wang M."/>
            <person name="Pangilinan J."/>
            <person name="Lipzen A."/>
            <person name="Lesage-Meessen L."/>
            <person name="Navarro D."/>
            <person name="Riley R."/>
            <person name="Grigoriev I.V."/>
            <person name="Zhou S."/>
            <person name="Raouche S."/>
            <person name="Rosso M.N."/>
        </authorList>
    </citation>
    <scope>NUCLEOTIDE SEQUENCE [LARGE SCALE GENOMIC DNA]</scope>
    <source>
        <strain evidence="3 4">BRFM 1820</strain>
    </source>
</reference>
<name>A0A371DGL0_9APHY</name>
<sequence>MLSLSLRFVMKAPQTWAWRTPADSRLPATFPSPYPLLLPSYKSEANAPLSRTELPLWSGLQAVGMSDHGHEFFIHTYLTSFIGSWNNVPVCPPAAHTASMSRAPPPFNDESIQELGHVLAEIDMMCFALQPQTDEVPTSAEPVAFTFNDLRGSTPTDSAKTIIPQPSLLPADQYRPQYAPATFNPQVSWTEVPWPQQVTGSFGVPSLAQNTQPQTWSVGLPFCEGQVAVSTGFTNLPMFMTSGGTTPPYTGQDPAACSLGEPCNPVYPALAGALPSYPAPHSSGWVREHHPEPFSVDVESLTIHDTPSPPSSVAPSPPESSSSLAYSLSSSPTSHKYAVGTHARQQPKKPARLVCKWPGCRKKFGRDIDRQRHQTSVHDRAKWICCGFSVNHPRSKDAHLHGDKKKRIIRGDAFVGGCGKTFTRKDTLQRHLKPPSYVQKGGKRERSRRSTCGGLQLCVGDASVMVLQDEPVVCVASFG</sequence>
<protein>
    <recommendedName>
        <fullName evidence="2">C2H2-type domain-containing protein</fullName>
    </recommendedName>
</protein>
<evidence type="ECO:0000313" key="3">
    <source>
        <dbReference type="EMBL" id="RDX51665.1"/>
    </source>
</evidence>
<feature type="region of interest" description="Disordered" evidence="1">
    <location>
        <begin position="301"/>
        <end position="329"/>
    </location>
</feature>
<keyword evidence="4" id="KW-1185">Reference proteome</keyword>
<evidence type="ECO:0000313" key="4">
    <source>
        <dbReference type="Proteomes" id="UP000256964"/>
    </source>
</evidence>